<reference evidence="3" key="1">
    <citation type="submission" date="2023-05" db="EMBL/GenBank/DDBJ databases">
        <title>Nepenthes gracilis genome sequencing.</title>
        <authorList>
            <person name="Fukushima K."/>
        </authorList>
    </citation>
    <scope>NUCLEOTIDE SEQUENCE</scope>
    <source>
        <strain evidence="3">SING2019-196</strain>
    </source>
</reference>
<evidence type="ECO:0000256" key="2">
    <source>
        <dbReference type="SAM" id="Phobius"/>
    </source>
</evidence>
<dbReference type="EMBL" id="BSYO01000016">
    <property type="protein sequence ID" value="GMH16162.1"/>
    <property type="molecule type" value="Genomic_DNA"/>
</dbReference>
<evidence type="ECO:0000313" key="4">
    <source>
        <dbReference type="Proteomes" id="UP001279734"/>
    </source>
</evidence>
<sequence>MGAGDDLRGQKIKSGTKEEDEQCREFKTHPHELLETGSGWDRQTRAGRRTAAYGGSAMAGAVAEGGCSFRWLWNQLGPVLLVLLSAASIAGLGVWSVAVGFCFFVLMVESQPGIDDWTAAIAVHTAATFEAQLSHRRKPNLCPGLSCAKKNSSERLRISKPTDYRWPDLMQVRATATECTPRHEKLQSRKPSMKKPHDKASFSFTAQQGHSHGAITGGHHLMALQQPEIS</sequence>
<feature type="transmembrane region" description="Helical" evidence="2">
    <location>
        <begin position="79"/>
        <end position="106"/>
    </location>
</feature>
<evidence type="ECO:0000313" key="3">
    <source>
        <dbReference type="EMBL" id="GMH16162.1"/>
    </source>
</evidence>
<keyword evidence="2" id="KW-1133">Transmembrane helix</keyword>
<proteinExistence type="predicted"/>
<feature type="region of interest" description="Disordered" evidence="1">
    <location>
        <begin position="1"/>
        <end position="28"/>
    </location>
</feature>
<accession>A0AAD3SS81</accession>
<protein>
    <submittedName>
        <fullName evidence="3">Uncharacterized protein</fullName>
    </submittedName>
</protein>
<gene>
    <name evidence="3" type="ORF">Nepgr_018003</name>
</gene>
<dbReference type="AlphaFoldDB" id="A0AAD3SS81"/>
<feature type="transmembrane region" description="Helical" evidence="2">
    <location>
        <begin position="51"/>
        <end position="73"/>
    </location>
</feature>
<comment type="caution">
    <text evidence="3">The sequence shown here is derived from an EMBL/GenBank/DDBJ whole genome shotgun (WGS) entry which is preliminary data.</text>
</comment>
<dbReference type="Proteomes" id="UP001279734">
    <property type="component" value="Unassembled WGS sequence"/>
</dbReference>
<organism evidence="3 4">
    <name type="scientific">Nepenthes gracilis</name>
    <name type="common">Slender pitcher plant</name>
    <dbReference type="NCBI Taxonomy" id="150966"/>
    <lineage>
        <taxon>Eukaryota</taxon>
        <taxon>Viridiplantae</taxon>
        <taxon>Streptophyta</taxon>
        <taxon>Embryophyta</taxon>
        <taxon>Tracheophyta</taxon>
        <taxon>Spermatophyta</taxon>
        <taxon>Magnoliopsida</taxon>
        <taxon>eudicotyledons</taxon>
        <taxon>Gunneridae</taxon>
        <taxon>Pentapetalae</taxon>
        <taxon>Caryophyllales</taxon>
        <taxon>Nepenthaceae</taxon>
        <taxon>Nepenthes</taxon>
    </lineage>
</organism>
<name>A0AAD3SS81_NEPGR</name>
<evidence type="ECO:0000256" key="1">
    <source>
        <dbReference type="SAM" id="MobiDB-lite"/>
    </source>
</evidence>
<keyword evidence="4" id="KW-1185">Reference proteome</keyword>
<keyword evidence="2" id="KW-0472">Membrane</keyword>
<feature type="region of interest" description="Disordered" evidence="1">
    <location>
        <begin position="179"/>
        <end position="198"/>
    </location>
</feature>
<keyword evidence="2" id="KW-0812">Transmembrane</keyword>